<name>A0A8S1EVU6_9PELO</name>
<organism evidence="3 4">
    <name type="scientific">Caenorhabditis bovis</name>
    <dbReference type="NCBI Taxonomy" id="2654633"/>
    <lineage>
        <taxon>Eukaryota</taxon>
        <taxon>Metazoa</taxon>
        <taxon>Ecdysozoa</taxon>
        <taxon>Nematoda</taxon>
        <taxon>Chromadorea</taxon>
        <taxon>Rhabditida</taxon>
        <taxon>Rhabditina</taxon>
        <taxon>Rhabditomorpha</taxon>
        <taxon>Rhabditoidea</taxon>
        <taxon>Rhabditidae</taxon>
        <taxon>Peloderinae</taxon>
        <taxon>Caenorhabditis</taxon>
    </lineage>
</organism>
<evidence type="ECO:0000256" key="2">
    <source>
        <dbReference type="SAM" id="SignalP"/>
    </source>
</evidence>
<protein>
    <recommendedName>
        <fullName evidence="5">LisH domain-containing protein</fullName>
    </recommendedName>
</protein>
<reference evidence="3 4" key="1">
    <citation type="submission" date="2020-04" db="EMBL/GenBank/DDBJ databases">
        <authorList>
            <person name="Laetsch R D."/>
            <person name="Stevens L."/>
            <person name="Kumar S."/>
            <person name="Blaxter L. M."/>
        </authorList>
    </citation>
    <scope>NUCLEOTIDE SEQUENCE [LARGE SCALE GENOMIC DNA]</scope>
</reference>
<feature type="signal peptide" evidence="2">
    <location>
        <begin position="1"/>
        <end position="19"/>
    </location>
</feature>
<evidence type="ECO:0008006" key="5">
    <source>
        <dbReference type="Google" id="ProtNLM"/>
    </source>
</evidence>
<accession>A0A8S1EVU6</accession>
<evidence type="ECO:0000256" key="1">
    <source>
        <dbReference type="SAM" id="MobiDB-lite"/>
    </source>
</evidence>
<dbReference type="Proteomes" id="UP000494206">
    <property type="component" value="Unassembled WGS sequence"/>
</dbReference>
<keyword evidence="2" id="KW-0732">Signal</keyword>
<dbReference type="Gene3D" id="2.120.10.80">
    <property type="entry name" value="Kelch-type beta propeller"/>
    <property type="match status" value="1"/>
</dbReference>
<evidence type="ECO:0000313" key="3">
    <source>
        <dbReference type="EMBL" id="CAB3404122.1"/>
    </source>
</evidence>
<proteinExistence type="predicted"/>
<dbReference type="OrthoDB" id="7676067at2759"/>
<dbReference type="AlphaFoldDB" id="A0A8S1EVU6"/>
<dbReference type="EMBL" id="CADEPM010000004">
    <property type="protein sequence ID" value="CAB3404122.1"/>
    <property type="molecule type" value="Genomic_DNA"/>
</dbReference>
<feature type="region of interest" description="Disordered" evidence="1">
    <location>
        <begin position="499"/>
        <end position="528"/>
    </location>
</feature>
<dbReference type="InterPro" id="IPR015915">
    <property type="entry name" value="Kelch-typ_b-propeller"/>
</dbReference>
<dbReference type="InterPro" id="IPR011043">
    <property type="entry name" value="Gal_Oxase/kelch_b-propeller"/>
</dbReference>
<feature type="chain" id="PRO_5035804640" description="LisH domain-containing protein" evidence="2">
    <location>
        <begin position="20"/>
        <end position="528"/>
    </location>
</feature>
<gene>
    <name evidence="3" type="ORF">CBOVIS_LOCUS6506</name>
</gene>
<evidence type="ECO:0000313" key="4">
    <source>
        <dbReference type="Proteomes" id="UP000494206"/>
    </source>
</evidence>
<dbReference type="SUPFAM" id="SSF50965">
    <property type="entry name" value="Galactose oxidase, central domain"/>
    <property type="match status" value="1"/>
</dbReference>
<keyword evidence="4" id="KW-1185">Reference proteome</keyword>
<sequence length="528" mass="60105">MYISSLLVTIVLSLRTFRCEVLTPDGNFLATEKERPILDKYNIEYLDISLPSKQEFKTFLEAKCLVNLYKTAFLDNYLKWERVEFLKSVRNTLGIPDEASLEFQAKYPELYNYLFAHHDFRSSCSRKNASEMQIHHDIADRAAFDNFIFDLMSLSSEDITIAWGHEKNNIDSQNMSWRFELYQDVQESFDKSKLFFLHDQDGENGKLLAIFDLTLKCFVGTVPLNQPGTCKFIFALKCPSIEGGTTLCLVTDLENHDHHVLNVFRIELSGDDRSVISSRPIVEPLEITGEFICTMRHECPELIVMANPGLRVLRLDCTAEKVQIPHMVQVPNAELSHFYDGFVNRELVVLMSATPDGHFDHSRVHILELDHPQTITTRPCLPDPVRGFPVSRRQCGLDSIPGAILLAGGELINNGQVEKLVDYWILDTNTFQWTQLDVEMTCALIEPRVLTANSGNIYIWGDSDEHIAGLPQMSNHLRILRITGLLKENDFGNVSISSEIKTNEMPPPSFRVYTPHPSDSGKSKCLIQ</sequence>
<comment type="caution">
    <text evidence="3">The sequence shown here is derived from an EMBL/GenBank/DDBJ whole genome shotgun (WGS) entry which is preliminary data.</text>
</comment>